<comment type="caution">
    <text evidence="1">The sequence shown here is derived from an EMBL/GenBank/DDBJ whole genome shotgun (WGS) entry which is preliminary data.</text>
</comment>
<name>A0ABN9VIM9_9DINO</name>
<keyword evidence="2" id="KW-1185">Reference proteome</keyword>
<protein>
    <submittedName>
        <fullName evidence="1">Uncharacterized protein</fullName>
    </submittedName>
</protein>
<evidence type="ECO:0000313" key="1">
    <source>
        <dbReference type="EMBL" id="CAK0872207.1"/>
    </source>
</evidence>
<accession>A0ABN9VIM9</accession>
<dbReference type="EMBL" id="CAUYUJ010017148">
    <property type="protein sequence ID" value="CAK0872207.1"/>
    <property type="molecule type" value="Genomic_DNA"/>
</dbReference>
<sequence length="156" mass="17321">MYFNRWGVADWTWSGGGGGGGAQKTRRRRSGRRRLLAPREARAWSPQCGFRRAARHIRAPLPLSDDPLPSSSLLSPLLVFLRLLAPRPPPAFLIIILTSILPSSSSSASFFSIARGQQYFWIWEGAGKPAGEDACWPNSWRFAYPHQPFLPSACAV</sequence>
<dbReference type="Proteomes" id="UP001189429">
    <property type="component" value="Unassembled WGS sequence"/>
</dbReference>
<proteinExistence type="predicted"/>
<gene>
    <name evidence="1" type="ORF">PCOR1329_LOCUS57749</name>
</gene>
<organism evidence="1 2">
    <name type="scientific">Prorocentrum cordatum</name>
    <dbReference type="NCBI Taxonomy" id="2364126"/>
    <lineage>
        <taxon>Eukaryota</taxon>
        <taxon>Sar</taxon>
        <taxon>Alveolata</taxon>
        <taxon>Dinophyceae</taxon>
        <taxon>Prorocentrales</taxon>
        <taxon>Prorocentraceae</taxon>
        <taxon>Prorocentrum</taxon>
    </lineage>
</organism>
<evidence type="ECO:0000313" key="2">
    <source>
        <dbReference type="Proteomes" id="UP001189429"/>
    </source>
</evidence>
<reference evidence="1" key="1">
    <citation type="submission" date="2023-10" db="EMBL/GenBank/DDBJ databases">
        <authorList>
            <person name="Chen Y."/>
            <person name="Shah S."/>
            <person name="Dougan E. K."/>
            <person name="Thang M."/>
            <person name="Chan C."/>
        </authorList>
    </citation>
    <scope>NUCLEOTIDE SEQUENCE [LARGE SCALE GENOMIC DNA]</scope>
</reference>